<dbReference type="PANTHER" id="PTHR30487:SF0">
    <property type="entry name" value="PREPILIN LEADER PEPTIDASE_N-METHYLTRANSFERASE-RELATED"/>
    <property type="match status" value="1"/>
</dbReference>
<organism evidence="5 6">
    <name type="scientific">Moraxella porci DSM 25326</name>
    <dbReference type="NCBI Taxonomy" id="573983"/>
    <lineage>
        <taxon>Bacteria</taxon>
        <taxon>Pseudomonadati</taxon>
        <taxon>Pseudomonadota</taxon>
        <taxon>Gammaproteobacteria</taxon>
        <taxon>Moraxellales</taxon>
        <taxon>Moraxellaceae</taxon>
        <taxon>Moraxella</taxon>
    </lineage>
</organism>
<feature type="transmembrane region" description="Helical" evidence="3">
    <location>
        <begin position="225"/>
        <end position="242"/>
    </location>
</feature>
<dbReference type="GO" id="GO:0005886">
    <property type="term" value="C:plasma membrane"/>
    <property type="evidence" value="ECO:0007669"/>
    <property type="project" value="TreeGrafter"/>
</dbReference>
<keyword evidence="3" id="KW-0472">Membrane</keyword>
<dbReference type="Pfam" id="PF01478">
    <property type="entry name" value="Peptidase_A24"/>
    <property type="match status" value="1"/>
</dbReference>
<feature type="transmembrane region" description="Helical" evidence="3">
    <location>
        <begin position="150"/>
        <end position="171"/>
    </location>
</feature>
<sequence>MMQSQWMIGALALGIGTVLGMAAWHTIARVPEQMYDEWHRDALDVLARYKHIQPDPTQQDHASEVMTPKAPHPAGKLAVLLLCALLSVWAYAVHGWTMLYALSLAFMWFGVVLGGIDLRVQLLPDRLVLPLGMIGLFANGFGLITSASDASFGAVIGFVALWGINALYRLLRGHDGMGLGDAKLLAACGAWLGVHQLPVVVLIAATLGVLVGIMHQMRLGSSQPFAFGPYLIIAAWLSLLYGDQITQLYLGLFEQ</sequence>
<dbReference type="PANTHER" id="PTHR30487">
    <property type="entry name" value="TYPE 4 PREPILIN-LIKE PROTEINS LEADER PEPTIDE-PROCESSING ENZYME"/>
    <property type="match status" value="1"/>
</dbReference>
<dbReference type="InterPro" id="IPR050882">
    <property type="entry name" value="Prepilin_peptidase/N-MTase"/>
</dbReference>
<evidence type="ECO:0000256" key="1">
    <source>
        <dbReference type="ARBA" id="ARBA00005801"/>
    </source>
</evidence>
<evidence type="ECO:0000259" key="4">
    <source>
        <dbReference type="Pfam" id="PF01478"/>
    </source>
</evidence>
<evidence type="ECO:0000256" key="2">
    <source>
        <dbReference type="RuleBase" id="RU003793"/>
    </source>
</evidence>
<comment type="similarity">
    <text evidence="1 2">Belongs to the peptidase A24 family.</text>
</comment>
<evidence type="ECO:0000313" key="6">
    <source>
        <dbReference type="Proteomes" id="UP000190683"/>
    </source>
</evidence>
<evidence type="ECO:0000313" key="5">
    <source>
        <dbReference type="EMBL" id="OOS23905.1"/>
    </source>
</evidence>
<proteinExistence type="inferred from homology"/>
<protein>
    <recommendedName>
        <fullName evidence="4">Prepilin type IV endopeptidase peptidase domain-containing protein</fullName>
    </recommendedName>
</protein>
<dbReference type="AlphaFoldDB" id="A0A1T0CNJ4"/>
<dbReference type="STRING" id="573983.B0681_08035"/>
<dbReference type="RefSeq" id="WP_078318217.1">
    <property type="nucleotide sequence ID" value="NZ_MUYV01000011.1"/>
</dbReference>
<feature type="transmembrane region" description="Helical" evidence="3">
    <location>
        <begin position="183"/>
        <end position="213"/>
    </location>
</feature>
<dbReference type="EMBL" id="MUYV01000011">
    <property type="protein sequence ID" value="OOS23905.1"/>
    <property type="molecule type" value="Genomic_DNA"/>
</dbReference>
<feature type="domain" description="Prepilin type IV endopeptidase peptidase" evidence="4">
    <location>
        <begin position="104"/>
        <end position="213"/>
    </location>
</feature>
<dbReference type="Gene3D" id="1.20.120.1220">
    <property type="match status" value="1"/>
</dbReference>
<keyword evidence="3" id="KW-1133">Transmembrane helix</keyword>
<dbReference type="PRINTS" id="PR00864">
    <property type="entry name" value="PREPILNPTASE"/>
</dbReference>
<accession>A0A1T0CNJ4</accession>
<feature type="transmembrane region" description="Helical" evidence="3">
    <location>
        <begin position="127"/>
        <end position="144"/>
    </location>
</feature>
<feature type="transmembrane region" description="Helical" evidence="3">
    <location>
        <begin position="98"/>
        <end position="120"/>
    </location>
</feature>
<dbReference type="GO" id="GO:0006465">
    <property type="term" value="P:signal peptide processing"/>
    <property type="evidence" value="ECO:0007669"/>
    <property type="project" value="TreeGrafter"/>
</dbReference>
<dbReference type="InterPro" id="IPR014032">
    <property type="entry name" value="Peptidase_A24A_bac"/>
</dbReference>
<dbReference type="GO" id="GO:0004190">
    <property type="term" value="F:aspartic-type endopeptidase activity"/>
    <property type="evidence" value="ECO:0007669"/>
    <property type="project" value="InterPro"/>
</dbReference>
<comment type="caution">
    <text evidence="5">The sequence shown here is derived from an EMBL/GenBank/DDBJ whole genome shotgun (WGS) entry which is preliminary data.</text>
</comment>
<feature type="transmembrane region" description="Helical" evidence="3">
    <location>
        <begin position="74"/>
        <end position="92"/>
    </location>
</feature>
<evidence type="ECO:0000256" key="3">
    <source>
        <dbReference type="SAM" id="Phobius"/>
    </source>
</evidence>
<dbReference type="Proteomes" id="UP000190683">
    <property type="component" value="Unassembled WGS sequence"/>
</dbReference>
<gene>
    <name evidence="5" type="ORF">B0681_08035</name>
</gene>
<keyword evidence="3" id="KW-0812">Transmembrane</keyword>
<feature type="transmembrane region" description="Helical" evidence="3">
    <location>
        <begin position="6"/>
        <end position="24"/>
    </location>
</feature>
<dbReference type="InterPro" id="IPR000045">
    <property type="entry name" value="Prepilin_IV_endopep_pep"/>
</dbReference>
<reference evidence="5 6" key="1">
    <citation type="submission" date="2017-02" db="EMBL/GenBank/DDBJ databases">
        <title>Draft genome sequence of Moraxella porci CCUG 54912T type strain.</title>
        <authorList>
            <person name="Salva-Serra F."/>
            <person name="Engstrom-Jakobsson H."/>
            <person name="Thorell K."/>
            <person name="Jaen-Luchoro D."/>
            <person name="Gonzales-Siles L."/>
            <person name="Karlsson R."/>
            <person name="Yazdan S."/>
            <person name="Boulund F."/>
            <person name="Johnning A."/>
            <person name="Engstrand L."/>
            <person name="Kristiansson E."/>
            <person name="Moore E."/>
        </authorList>
    </citation>
    <scope>NUCLEOTIDE SEQUENCE [LARGE SCALE GENOMIC DNA]</scope>
    <source>
        <strain evidence="5 6">CCUG 54912</strain>
    </source>
</reference>
<name>A0A1T0CNJ4_9GAMM</name>
<keyword evidence="6" id="KW-1185">Reference proteome</keyword>